<protein>
    <submittedName>
        <fullName evidence="2">Uncharacterized protein</fullName>
    </submittedName>
</protein>
<dbReference type="GO" id="GO:0005829">
    <property type="term" value="C:cytosol"/>
    <property type="evidence" value="ECO:0007669"/>
    <property type="project" value="TreeGrafter"/>
</dbReference>
<evidence type="ECO:0000256" key="1">
    <source>
        <dbReference type="ARBA" id="ARBA00009600"/>
    </source>
</evidence>
<dbReference type="PANTHER" id="PTHR30327:SF1">
    <property type="entry name" value="UPF0301 PROTEIN YQGE"/>
    <property type="match status" value="1"/>
</dbReference>
<name>A0A2A4X337_UNCAE</name>
<reference evidence="3" key="1">
    <citation type="submission" date="2017-08" db="EMBL/GenBank/DDBJ databases">
        <title>A dynamic microbial community with high functional redundancy inhabits the cold, oxic subseafloor aquifer.</title>
        <authorList>
            <person name="Tully B.J."/>
            <person name="Wheat C.G."/>
            <person name="Glazer B.T."/>
            <person name="Huber J.A."/>
        </authorList>
    </citation>
    <scope>NUCLEOTIDE SEQUENCE [LARGE SCALE GENOMIC DNA]</scope>
</reference>
<dbReference type="SUPFAM" id="SSF143456">
    <property type="entry name" value="VC0467-like"/>
    <property type="match status" value="1"/>
</dbReference>
<comment type="caution">
    <text evidence="2">The sequence shown here is derived from an EMBL/GenBank/DDBJ whole genome shotgun (WGS) entry which is preliminary data.</text>
</comment>
<comment type="similarity">
    <text evidence="1">Belongs to the UPF0301 (AlgH) family.</text>
</comment>
<proteinExistence type="inferred from homology"/>
<dbReference type="Proteomes" id="UP000218775">
    <property type="component" value="Unassembled WGS sequence"/>
</dbReference>
<dbReference type="EMBL" id="NVUK01000021">
    <property type="protein sequence ID" value="PCI77013.1"/>
    <property type="molecule type" value="Genomic_DNA"/>
</dbReference>
<dbReference type="Pfam" id="PF02622">
    <property type="entry name" value="DUF179"/>
    <property type="match status" value="1"/>
</dbReference>
<gene>
    <name evidence="2" type="ORF">COB21_03580</name>
</gene>
<sequence>MKPVPYHHLDVGSLLIASPDTTEHDYEKKVVLICFKDEMKILGICLNVPHSARFETVFLGVDTPTNPHIRLLDGGLDDPDHIMILHSPIVENELPSWPVNDNTYFLIEQEDISPLFFHPSNPHILVSIGYFHWEAGSLEQEIYHGHWLLAPSNHIDLFNQEPSQMWNAMMREVSDKYRVFEFMPSMLSEN</sequence>
<evidence type="ECO:0000313" key="3">
    <source>
        <dbReference type="Proteomes" id="UP000218775"/>
    </source>
</evidence>
<dbReference type="AlphaFoldDB" id="A0A2A4X337"/>
<dbReference type="PANTHER" id="PTHR30327">
    <property type="entry name" value="UNCHARACTERIZED PROTEIN YQGE"/>
    <property type="match status" value="1"/>
</dbReference>
<evidence type="ECO:0000313" key="2">
    <source>
        <dbReference type="EMBL" id="PCI77013.1"/>
    </source>
</evidence>
<dbReference type="InterPro" id="IPR003774">
    <property type="entry name" value="AlgH-like"/>
</dbReference>
<accession>A0A2A4X337</accession>
<organism evidence="2 3">
    <name type="scientific">Aerophobetes bacterium</name>
    <dbReference type="NCBI Taxonomy" id="2030807"/>
    <lineage>
        <taxon>Bacteria</taxon>
        <taxon>Candidatus Aerophobota</taxon>
    </lineage>
</organism>
<dbReference type="Gene3D" id="3.40.1740.10">
    <property type="entry name" value="VC0467-like"/>
    <property type="match status" value="1"/>
</dbReference>